<dbReference type="Pfam" id="PF00002">
    <property type="entry name" value="7tm_2"/>
    <property type="match status" value="1"/>
</dbReference>
<dbReference type="SUPFAM" id="SSF111418">
    <property type="entry name" value="Hormone receptor domain"/>
    <property type="match status" value="1"/>
</dbReference>
<dbReference type="GO" id="GO:0007166">
    <property type="term" value="P:cell surface receptor signaling pathway"/>
    <property type="evidence" value="ECO:0007669"/>
    <property type="project" value="InterPro"/>
</dbReference>
<keyword evidence="9" id="KW-0807">Transducer</keyword>
<dbReference type="GO" id="GO:0007189">
    <property type="term" value="P:adenylate cyclase-activating G protein-coupled receptor signaling pathway"/>
    <property type="evidence" value="ECO:0007669"/>
    <property type="project" value="TreeGrafter"/>
</dbReference>
<evidence type="ECO:0000256" key="10">
    <source>
        <dbReference type="SAM" id="MobiDB-lite"/>
    </source>
</evidence>
<feature type="chain" id="PRO_5032385130" evidence="12">
    <location>
        <begin position="21"/>
        <end position="1342"/>
    </location>
</feature>
<name>A0A818VT67_9BILA</name>
<reference evidence="16" key="1">
    <citation type="submission" date="2021-02" db="EMBL/GenBank/DDBJ databases">
        <authorList>
            <person name="Nowell W R."/>
        </authorList>
    </citation>
    <scope>NUCLEOTIDE SEQUENCE</scope>
</reference>
<dbReference type="GO" id="GO:0004930">
    <property type="term" value="F:G protein-coupled receptor activity"/>
    <property type="evidence" value="ECO:0007669"/>
    <property type="project" value="UniProtKB-KW"/>
</dbReference>
<dbReference type="Pfam" id="PF02793">
    <property type="entry name" value="HRM"/>
    <property type="match status" value="1"/>
</dbReference>
<dbReference type="Proteomes" id="UP000663836">
    <property type="component" value="Unassembled WGS sequence"/>
</dbReference>
<evidence type="ECO:0000256" key="4">
    <source>
        <dbReference type="ARBA" id="ARBA00022989"/>
    </source>
</evidence>
<evidence type="ECO:0000313" key="16">
    <source>
        <dbReference type="EMBL" id="CAF3715498.1"/>
    </source>
</evidence>
<dbReference type="PROSITE" id="PS50227">
    <property type="entry name" value="G_PROTEIN_RECEP_F2_3"/>
    <property type="match status" value="1"/>
</dbReference>
<dbReference type="InterPro" id="IPR008139">
    <property type="entry name" value="SaposinB_dom"/>
</dbReference>
<dbReference type="PANTHER" id="PTHR12011">
    <property type="entry name" value="ADHESION G-PROTEIN COUPLED RECEPTOR"/>
    <property type="match status" value="1"/>
</dbReference>
<evidence type="ECO:0000256" key="5">
    <source>
        <dbReference type="ARBA" id="ARBA00023040"/>
    </source>
</evidence>
<feature type="transmembrane region" description="Helical" evidence="11">
    <location>
        <begin position="1080"/>
        <end position="1100"/>
    </location>
</feature>
<dbReference type="CDD" id="cd13952">
    <property type="entry name" value="7tm_classB"/>
    <property type="match status" value="1"/>
</dbReference>
<dbReference type="InterPro" id="IPR000832">
    <property type="entry name" value="GPCR_2_secretin-like"/>
</dbReference>
<keyword evidence="2 11" id="KW-0812">Transmembrane</keyword>
<dbReference type="Gene3D" id="2.60.120.200">
    <property type="match status" value="1"/>
</dbReference>
<feature type="transmembrane region" description="Helical" evidence="11">
    <location>
        <begin position="1196"/>
        <end position="1216"/>
    </location>
</feature>
<keyword evidence="3 12" id="KW-0732">Signal</keyword>
<comment type="caution">
    <text evidence="16">The sequence shown here is derived from an EMBL/GenBank/DDBJ whole genome shotgun (WGS) entry which is preliminary data.</text>
</comment>
<evidence type="ECO:0000259" key="14">
    <source>
        <dbReference type="PROSITE" id="PS50227"/>
    </source>
</evidence>
<dbReference type="Gene3D" id="1.20.1070.10">
    <property type="entry name" value="Rhodopsin 7-helix transmembrane proteins"/>
    <property type="match status" value="1"/>
</dbReference>
<feature type="transmembrane region" description="Helical" evidence="11">
    <location>
        <begin position="967"/>
        <end position="990"/>
    </location>
</feature>
<dbReference type="Pfam" id="PF13385">
    <property type="entry name" value="Laminin_G_3"/>
    <property type="match status" value="1"/>
</dbReference>
<organism evidence="16 17">
    <name type="scientific">Rotaria sordida</name>
    <dbReference type="NCBI Taxonomy" id="392033"/>
    <lineage>
        <taxon>Eukaryota</taxon>
        <taxon>Metazoa</taxon>
        <taxon>Spiralia</taxon>
        <taxon>Gnathifera</taxon>
        <taxon>Rotifera</taxon>
        <taxon>Eurotatoria</taxon>
        <taxon>Bdelloidea</taxon>
        <taxon>Philodinida</taxon>
        <taxon>Philodinidae</taxon>
        <taxon>Rotaria</taxon>
    </lineage>
</organism>
<keyword evidence="7" id="KW-1015">Disulfide bond</keyword>
<feature type="transmembrane region" description="Helical" evidence="11">
    <location>
        <begin position="1121"/>
        <end position="1142"/>
    </location>
</feature>
<comment type="subcellular location">
    <subcellularLocation>
        <location evidence="1">Membrane</location>
        <topology evidence="1">Multi-pass membrane protein</topology>
    </subcellularLocation>
</comment>
<evidence type="ECO:0000256" key="11">
    <source>
        <dbReference type="SAM" id="Phobius"/>
    </source>
</evidence>
<protein>
    <submittedName>
        <fullName evidence="16">Uncharacterized protein</fullName>
    </submittedName>
</protein>
<proteinExistence type="predicted"/>
<feature type="region of interest" description="Disordered" evidence="10">
    <location>
        <begin position="1313"/>
        <end position="1342"/>
    </location>
</feature>
<feature type="domain" description="Saposin B-type" evidence="13">
    <location>
        <begin position="42"/>
        <end position="130"/>
    </location>
</feature>
<feature type="domain" description="G-protein coupled receptors family 2 profile 2" evidence="15">
    <location>
        <begin position="962"/>
        <end position="1217"/>
    </location>
</feature>
<evidence type="ECO:0000259" key="15">
    <source>
        <dbReference type="PROSITE" id="PS50261"/>
    </source>
</evidence>
<dbReference type="InterPro" id="IPR001791">
    <property type="entry name" value="Laminin_G"/>
</dbReference>
<dbReference type="Gene3D" id="4.10.1240.10">
    <property type="entry name" value="GPCR, family 2, extracellular hormone receptor domain"/>
    <property type="match status" value="1"/>
</dbReference>
<sequence>MYKSLTFILIVIIGIANARGFSNIKAENIRHIKSFSSQKNVGLDLCPTCINVADESINILLNLILDTGIIGTCGTLCQALAEKTGSEILGTVCDIVCDVVGIDEFIKLIEKADLDPIWYCEIAKLCPVNDHGDAKITKFTILPPTGRQGQTFTIDFTFVSVNGTGTGELTIDIRTPDHIPLGTGFLLQAQKPGTYNERITVKAEPDPQCDPTQQPCEQWLPGVYNVTVQICNGECGSKHPHSAIYDTGRETCNSAYYPPTKCLDKLDHYECICGQGQLWNGYTCVADAVDSRLVFNGTRFPSYIELDSKTFPRISELTISFWIRVWAKIDSAQHTILFYKTDDAQPVLLVSFIDNSRLHVELLNNIYDVSIPLSLEQWHHISITHNLSESDNIRIMINGTRVVVLISSKTYRYEKRNHQTIIDSGGDFFVGQALRTTNLTSNSMTGDFEFDIQRAFYGEIAFINLWQKILSDHELHQLANDCHAQRQECGDAVTWMDFVNDIKGEIKIHWPSGIYSLFGNCPTQQWLHEACDNYCRKLDGPHCKNESQLSIIWQKAIAGQTVVKHCPGHVKNENLGSVYRTCQRIEQIARWTYIDYNECTHPLINAIDQELDISKSDKEEILVLRDKCAYLAEMTSMNLTTTQLYSSIDLILLIEQIEQLTKVLTSHFDSLTQWYSSSDEALYLGDINATLHIHRYLVEVISDLIDERYASLWIGTNPLGNDFIRLLTSLQRLTMILAQILINNCDQFPGCSFSVYTKNINQTMRILNRQELNSFFYENEKTQIKFSSINTKKNLNSNKTTLIYDDKTNSSAWYSVSITSLGTAHLYIPNLRLGRISKYDNINSHVVSIDVKLRKPIQQSNYLSTLVSTDKIPILITMGYLNYDNISGNQCVYLDTTNAFTHGQYKATLFRQWHWQNSPNVCDISQISIADRATCSCLISNGTFAITSDMFDPKWRPLEFRLYPLGIFSYIGSFVHILFALMTLFMLNYLRTHSSAAYIHKHYSFVLCCSQIILILAFNGIPYHHSFLCRAVACTTHFFILSSYCWLMNEAFNLYIQITYTTHPAVAGASTALSDAASKYRFLGMGYILPFCIVTLLASIKKSTYFMQIKMRLCFIDLDDWLKIYFIPISAIIFITIMVMIFSAKQHHESSYTKNEKANEVIVTYTGGIWSQLFLLTISWSFAILPYFYDETILRLLHGFFNGLQGGFLFLSFFLFNDEIRRHYRDRRRQLRRIQLMEVPYQSSIVGSEGQHSSVVISSGSPPTLRHGVNLSAPASPSKQTSVTSVVSNVLNRNQQHSSVRNTYDAMKWTLRRKSSVETSKSRKSSSNKNIANEDDYRITVV</sequence>
<dbReference type="GO" id="GO:0005886">
    <property type="term" value="C:plasma membrane"/>
    <property type="evidence" value="ECO:0007669"/>
    <property type="project" value="TreeGrafter"/>
</dbReference>
<evidence type="ECO:0000313" key="17">
    <source>
        <dbReference type="Proteomes" id="UP000663836"/>
    </source>
</evidence>
<dbReference type="InterPro" id="IPR001879">
    <property type="entry name" value="GPCR_2_extracellular_dom"/>
</dbReference>
<accession>A0A818VT67</accession>
<keyword evidence="8" id="KW-0675">Receptor</keyword>
<feature type="transmembrane region" description="Helical" evidence="11">
    <location>
        <begin position="1002"/>
        <end position="1021"/>
    </location>
</feature>
<dbReference type="InterPro" id="IPR017981">
    <property type="entry name" value="GPCR_2-like_7TM"/>
</dbReference>
<dbReference type="PROSITE" id="PS50015">
    <property type="entry name" value="SAP_B"/>
    <property type="match status" value="1"/>
</dbReference>
<evidence type="ECO:0000256" key="8">
    <source>
        <dbReference type="ARBA" id="ARBA00023170"/>
    </source>
</evidence>
<dbReference type="InterPro" id="IPR013320">
    <property type="entry name" value="ConA-like_dom_sf"/>
</dbReference>
<evidence type="ECO:0000256" key="3">
    <source>
        <dbReference type="ARBA" id="ARBA00022729"/>
    </source>
</evidence>
<evidence type="ECO:0000256" key="1">
    <source>
        <dbReference type="ARBA" id="ARBA00004141"/>
    </source>
</evidence>
<dbReference type="PANTHER" id="PTHR12011:SF470">
    <property type="entry name" value="ADHESION G PROTEIN-COUPLED RECEPTOR L2-LIKE"/>
    <property type="match status" value="1"/>
</dbReference>
<dbReference type="InterPro" id="IPR036445">
    <property type="entry name" value="GPCR_2_extracell_dom_sf"/>
</dbReference>
<feature type="domain" description="G-protein coupled receptors family 2 profile 1" evidence="14">
    <location>
        <begin position="530"/>
        <end position="603"/>
    </location>
</feature>
<dbReference type="CDD" id="cd00110">
    <property type="entry name" value="LamG"/>
    <property type="match status" value="1"/>
</dbReference>
<evidence type="ECO:0000256" key="6">
    <source>
        <dbReference type="ARBA" id="ARBA00023136"/>
    </source>
</evidence>
<keyword evidence="6 11" id="KW-0472">Membrane</keyword>
<evidence type="ECO:0000256" key="7">
    <source>
        <dbReference type="ARBA" id="ARBA00023157"/>
    </source>
</evidence>
<dbReference type="SUPFAM" id="SSF49899">
    <property type="entry name" value="Concanavalin A-like lectins/glucanases"/>
    <property type="match status" value="1"/>
</dbReference>
<keyword evidence="4 11" id="KW-1133">Transmembrane helix</keyword>
<gene>
    <name evidence="16" type="ORF">JBS370_LOCUS10445</name>
</gene>
<evidence type="ECO:0000259" key="13">
    <source>
        <dbReference type="PROSITE" id="PS50015"/>
    </source>
</evidence>
<feature type="transmembrane region" description="Helical" evidence="11">
    <location>
        <begin position="1162"/>
        <end position="1189"/>
    </location>
</feature>
<evidence type="ECO:0000256" key="9">
    <source>
        <dbReference type="ARBA" id="ARBA00023224"/>
    </source>
</evidence>
<feature type="transmembrane region" description="Helical" evidence="11">
    <location>
        <begin position="1027"/>
        <end position="1047"/>
    </location>
</feature>
<evidence type="ECO:0000256" key="2">
    <source>
        <dbReference type="ARBA" id="ARBA00022692"/>
    </source>
</evidence>
<evidence type="ECO:0000256" key="12">
    <source>
        <dbReference type="SAM" id="SignalP"/>
    </source>
</evidence>
<dbReference type="PROSITE" id="PS50261">
    <property type="entry name" value="G_PROTEIN_RECEP_F2_4"/>
    <property type="match status" value="1"/>
</dbReference>
<keyword evidence="5" id="KW-0297">G-protein coupled receptor</keyword>
<dbReference type="EMBL" id="CAJOBD010000757">
    <property type="protein sequence ID" value="CAF3715498.1"/>
    <property type="molecule type" value="Genomic_DNA"/>
</dbReference>
<feature type="signal peptide" evidence="12">
    <location>
        <begin position="1"/>
        <end position="20"/>
    </location>
</feature>